<evidence type="ECO:0000313" key="7">
    <source>
        <dbReference type="EMBL" id="KIZ04544.1"/>
    </source>
</evidence>
<evidence type="ECO:0000256" key="5">
    <source>
        <dbReference type="ARBA" id="ARBA00023204"/>
    </source>
</evidence>
<evidence type="ECO:0000256" key="4">
    <source>
        <dbReference type="ARBA" id="ARBA00022801"/>
    </source>
</evidence>
<evidence type="ECO:0000256" key="2">
    <source>
        <dbReference type="ARBA" id="ARBA00022759"/>
    </source>
</evidence>
<evidence type="ECO:0000313" key="8">
    <source>
        <dbReference type="Proteomes" id="UP000054498"/>
    </source>
</evidence>
<dbReference type="RefSeq" id="XP_013903563.1">
    <property type="nucleotide sequence ID" value="XM_014048109.1"/>
</dbReference>
<name>A0A0D2LCS3_9CHLO</name>
<dbReference type="AlphaFoldDB" id="A0A0D2LCS3"/>
<dbReference type="PANTHER" id="PTHR10150">
    <property type="entry name" value="DNA REPAIR ENDONUCLEASE XPF"/>
    <property type="match status" value="1"/>
</dbReference>
<gene>
    <name evidence="7" type="ORF">MNEG_3422</name>
</gene>
<dbReference type="STRING" id="145388.A0A0D2LCS3"/>
<dbReference type="GO" id="GO:1901255">
    <property type="term" value="P:nucleotide-excision repair involved in interstrand cross-link repair"/>
    <property type="evidence" value="ECO:0007669"/>
    <property type="project" value="TreeGrafter"/>
</dbReference>
<dbReference type="GO" id="GO:0003684">
    <property type="term" value="F:damaged DNA binding"/>
    <property type="evidence" value="ECO:0007669"/>
    <property type="project" value="TreeGrafter"/>
</dbReference>
<evidence type="ECO:0000256" key="1">
    <source>
        <dbReference type="ARBA" id="ARBA00022722"/>
    </source>
</evidence>
<evidence type="ECO:0000256" key="3">
    <source>
        <dbReference type="ARBA" id="ARBA00022763"/>
    </source>
</evidence>
<dbReference type="SUPFAM" id="SSF47781">
    <property type="entry name" value="RuvA domain 2-like"/>
    <property type="match status" value="1"/>
</dbReference>
<dbReference type="PANTHER" id="PTHR10150:SF0">
    <property type="entry name" value="DNA REPAIR ENDONUCLEASE XPF"/>
    <property type="match status" value="1"/>
</dbReference>
<sequence>EAVVNQAGIELLRRLPGVTDANWRALADGVGSLAGLADAGLERLEALMGGARAAKTLHAFLHAPCPRLAGGPSEPAMVDDEGDSDGLPNEAGRDGGDSRQGGGTA</sequence>
<dbReference type="GO" id="GO:0000724">
    <property type="term" value="P:double-strand break repair via homologous recombination"/>
    <property type="evidence" value="ECO:0007669"/>
    <property type="project" value="TreeGrafter"/>
</dbReference>
<dbReference type="GeneID" id="25736300"/>
<dbReference type="OrthoDB" id="548143at2759"/>
<keyword evidence="2" id="KW-0255">Endonuclease</keyword>
<proteinExistence type="predicted"/>
<dbReference type="Gene3D" id="1.10.150.20">
    <property type="entry name" value="5' to 3' exonuclease, C-terminal subdomain"/>
    <property type="match status" value="1"/>
</dbReference>
<keyword evidence="4" id="KW-0378">Hydrolase</keyword>
<dbReference type="EMBL" id="KK100648">
    <property type="protein sequence ID" value="KIZ04544.1"/>
    <property type="molecule type" value="Genomic_DNA"/>
</dbReference>
<dbReference type="GO" id="GO:0000110">
    <property type="term" value="C:nucleotide-excision repair factor 1 complex"/>
    <property type="evidence" value="ECO:0007669"/>
    <property type="project" value="TreeGrafter"/>
</dbReference>
<dbReference type="GO" id="GO:0003697">
    <property type="term" value="F:single-stranded DNA binding"/>
    <property type="evidence" value="ECO:0007669"/>
    <property type="project" value="TreeGrafter"/>
</dbReference>
<protein>
    <submittedName>
        <fullName evidence="7">Uncharacterized protein</fullName>
    </submittedName>
</protein>
<reference evidence="7 8" key="1">
    <citation type="journal article" date="2013" name="BMC Genomics">
        <title>Reconstruction of the lipid metabolism for the microalga Monoraphidium neglectum from its genome sequence reveals characteristics suitable for biofuel production.</title>
        <authorList>
            <person name="Bogen C."/>
            <person name="Al-Dilaimi A."/>
            <person name="Albersmeier A."/>
            <person name="Wichmann J."/>
            <person name="Grundmann M."/>
            <person name="Rupp O."/>
            <person name="Lauersen K.J."/>
            <person name="Blifernez-Klassen O."/>
            <person name="Kalinowski J."/>
            <person name="Goesmann A."/>
            <person name="Mussgnug J.H."/>
            <person name="Kruse O."/>
        </authorList>
    </citation>
    <scope>NUCLEOTIDE SEQUENCE [LARGE SCALE GENOMIC DNA]</scope>
    <source>
        <strain evidence="7 8">SAG 48.87</strain>
    </source>
</reference>
<dbReference type="GO" id="GO:0000712">
    <property type="term" value="P:resolution of meiotic recombination intermediates"/>
    <property type="evidence" value="ECO:0007669"/>
    <property type="project" value="TreeGrafter"/>
</dbReference>
<feature type="non-terminal residue" evidence="7">
    <location>
        <position position="1"/>
    </location>
</feature>
<evidence type="ECO:0000256" key="6">
    <source>
        <dbReference type="SAM" id="MobiDB-lite"/>
    </source>
</evidence>
<dbReference type="GO" id="GO:0000014">
    <property type="term" value="F:single-stranded DNA endodeoxyribonuclease activity"/>
    <property type="evidence" value="ECO:0007669"/>
    <property type="project" value="TreeGrafter"/>
</dbReference>
<dbReference type="Proteomes" id="UP000054498">
    <property type="component" value="Unassembled WGS sequence"/>
</dbReference>
<keyword evidence="1" id="KW-0540">Nuclease</keyword>
<feature type="region of interest" description="Disordered" evidence="6">
    <location>
        <begin position="65"/>
        <end position="105"/>
    </location>
</feature>
<keyword evidence="8" id="KW-1185">Reference proteome</keyword>
<keyword evidence="5" id="KW-0234">DNA repair</keyword>
<organism evidence="7 8">
    <name type="scientific">Monoraphidium neglectum</name>
    <dbReference type="NCBI Taxonomy" id="145388"/>
    <lineage>
        <taxon>Eukaryota</taxon>
        <taxon>Viridiplantae</taxon>
        <taxon>Chlorophyta</taxon>
        <taxon>core chlorophytes</taxon>
        <taxon>Chlorophyceae</taxon>
        <taxon>CS clade</taxon>
        <taxon>Sphaeropleales</taxon>
        <taxon>Selenastraceae</taxon>
        <taxon>Monoraphidium</taxon>
    </lineage>
</organism>
<keyword evidence="3" id="KW-0227">DNA damage</keyword>
<dbReference type="InterPro" id="IPR010994">
    <property type="entry name" value="RuvA_2-like"/>
</dbReference>
<dbReference type="KEGG" id="mng:MNEG_3422"/>
<accession>A0A0D2LCS3</accession>